<feature type="domain" description="DBF4-type" evidence="3">
    <location>
        <begin position="32"/>
        <end position="81"/>
    </location>
</feature>
<evidence type="ECO:0000259" key="3">
    <source>
        <dbReference type="PROSITE" id="PS51265"/>
    </source>
</evidence>
<evidence type="ECO:0000313" key="5">
    <source>
        <dbReference type="Proteomes" id="UP001174136"/>
    </source>
</evidence>
<feature type="compositionally biased region" description="Polar residues" evidence="2">
    <location>
        <begin position="226"/>
        <end position="239"/>
    </location>
</feature>
<feature type="compositionally biased region" description="Basic residues" evidence="2">
    <location>
        <begin position="701"/>
        <end position="724"/>
    </location>
</feature>
<dbReference type="AlphaFoldDB" id="A0AA47NWQ0"/>
<dbReference type="InterPro" id="IPR038890">
    <property type="entry name" value="ZDBF2"/>
</dbReference>
<feature type="region of interest" description="Disordered" evidence="2">
    <location>
        <begin position="109"/>
        <end position="137"/>
    </location>
</feature>
<accession>A0AA47NWQ0</accession>
<feature type="compositionally biased region" description="Basic residues" evidence="2">
    <location>
        <begin position="734"/>
        <end position="748"/>
    </location>
</feature>
<feature type="region of interest" description="Disordered" evidence="2">
    <location>
        <begin position="510"/>
        <end position="535"/>
    </location>
</feature>
<comment type="caution">
    <text evidence="4">The sequence shown here is derived from an EMBL/GenBank/DDBJ whole genome shotgun (WGS) entry which is preliminary data.</text>
</comment>
<keyword evidence="1" id="KW-0479">Metal-binding</keyword>
<keyword evidence="5" id="KW-1185">Reference proteome</keyword>
<keyword evidence="1" id="KW-0862">Zinc</keyword>
<feature type="compositionally biased region" description="Basic residues" evidence="2">
    <location>
        <begin position="199"/>
        <end position="213"/>
    </location>
</feature>
<evidence type="ECO:0000313" key="4">
    <source>
        <dbReference type="EMBL" id="KAK0140105.1"/>
    </source>
</evidence>
<organism evidence="4 5">
    <name type="scientific">Merluccius polli</name>
    <name type="common">Benguela hake</name>
    <name type="synonym">Merluccius cadenati</name>
    <dbReference type="NCBI Taxonomy" id="89951"/>
    <lineage>
        <taxon>Eukaryota</taxon>
        <taxon>Metazoa</taxon>
        <taxon>Chordata</taxon>
        <taxon>Craniata</taxon>
        <taxon>Vertebrata</taxon>
        <taxon>Euteleostomi</taxon>
        <taxon>Actinopterygii</taxon>
        <taxon>Neopterygii</taxon>
        <taxon>Teleostei</taxon>
        <taxon>Neoteleostei</taxon>
        <taxon>Acanthomorphata</taxon>
        <taxon>Zeiogadaria</taxon>
        <taxon>Gadariae</taxon>
        <taxon>Gadiformes</taxon>
        <taxon>Gadoidei</taxon>
        <taxon>Merlucciidae</taxon>
        <taxon>Merluccius</taxon>
    </lineage>
</organism>
<dbReference type="PROSITE" id="PS51265">
    <property type="entry name" value="ZF_DBF4"/>
    <property type="match status" value="1"/>
</dbReference>
<dbReference type="Proteomes" id="UP001174136">
    <property type="component" value="Unassembled WGS sequence"/>
</dbReference>
<reference evidence="4" key="1">
    <citation type="journal article" date="2023" name="Front. Mar. Sci.">
        <title>A new Merluccius polli reference genome to investigate the effects of global change in West African waters.</title>
        <authorList>
            <person name="Mateo J.L."/>
            <person name="Blanco-Fernandez C."/>
            <person name="Garcia-Vazquez E."/>
            <person name="Machado-Schiaffino G."/>
        </authorList>
    </citation>
    <scope>NUCLEOTIDE SEQUENCE</scope>
    <source>
        <strain evidence="4">C29</strain>
        <tissue evidence="4">Fin</tissue>
    </source>
</reference>
<dbReference type="GO" id="GO:0003676">
    <property type="term" value="F:nucleic acid binding"/>
    <property type="evidence" value="ECO:0007669"/>
    <property type="project" value="InterPro"/>
</dbReference>
<dbReference type="GO" id="GO:0008270">
    <property type="term" value="F:zinc ion binding"/>
    <property type="evidence" value="ECO:0007669"/>
    <property type="project" value="UniProtKB-KW"/>
</dbReference>
<feature type="region of interest" description="Disordered" evidence="2">
    <location>
        <begin position="631"/>
        <end position="775"/>
    </location>
</feature>
<proteinExistence type="predicted"/>
<gene>
    <name evidence="4" type="primary">ZDBF2</name>
    <name evidence="4" type="ORF">N1851_022991</name>
</gene>
<dbReference type="PANTHER" id="PTHR21639:SF5">
    <property type="entry name" value="DBF4-TYPE ZINC FINGER-CONTAINING PROTEIN 2"/>
    <property type="match status" value="1"/>
</dbReference>
<sequence>MHSALASDTVGRVVLPGGVRCPGVPCLEEQPGSSRQGYCGYCSLIYTNLNQHVSSARHRARSLMERFLQDVLLHHPHRYTDTRASHADLPAPESPLVVRAELEELCVSNDDGRSLGTRDDLSSSEHTSRQLVHPKEVHVVRTAATHGERLLFGEVGLDRSSPPITEHNTRQSPKDTPHPHSPSEDTPLPHSPVTAPPSVHRKCHRKTNRRRKPSSSSSSFHAPLLCSTSIPGPSLSACSSPGHPQGETESFHFSLPSSQRTGESDDWDTPVQFALDCRELRPQVETPPVQLSQLEAWKLTCLTESQVQLDDNVYAGQLDSTLRTLQANSGRSQQLDSALITLPANSGRSQQLDSALRTLPVDSRRSRQVGYKFLPIEEVRPRPTYIPESFRGKTCAQIEQEDEEKIESLVHQFRHTAFLCYFDTESLARYGRRSLAKRRHGQNQEAEMENSVQLLPLLDHHDDDSPACTRRRKTRAFRLASRCQVVKVSHGTQTAPLVVPAVHHPAQPCPPLCLEQQPANQQPAGSPEEEEEGRLPPCYSRLLTPLQQPSTSLLLLLCSPSPTPARLAAPTSPASKRCRRRSRPLEAGLAAGGLKVRYKPLLMRWYDPATQRVLRSPPRRLPPRRNTVARQLFRSLSPDLNAHGREGGAGRRGRKMRKRRREEEDGSPGVKIQRSSSEEPPPLGRLPLGTLRTDPREQRTARGRGRRKGGKSQTPRRGKGRRVQSRGASSCPQPRRRGGQRAGKRRKVPGSEGQSEALPRSLRIRRKTGCPCCSE</sequence>
<feature type="region of interest" description="Disordered" evidence="2">
    <location>
        <begin position="151"/>
        <end position="268"/>
    </location>
</feature>
<dbReference type="PANTHER" id="PTHR21639">
    <property type="entry name" value="DBF4-TYPE ZINC FINGER-CONTAINING PROTEIN 2"/>
    <property type="match status" value="1"/>
</dbReference>
<dbReference type="InterPro" id="IPR006572">
    <property type="entry name" value="Znf_DBF"/>
</dbReference>
<keyword evidence="1" id="KW-0863">Zinc-finger</keyword>
<feature type="compositionally biased region" description="Basic and acidic residues" evidence="2">
    <location>
        <begin position="167"/>
        <end position="183"/>
    </location>
</feature>
<evidence type="ECO:0000256" key="1">
    <source>
        <dbReference type="PROSITE-ProRule" id="PRU00600"/>
    </source>
</evidence>
<dbReference type="EMBL" id="JAOPHQ010004270">
    <property type="protein sequence ID" value="KAK0140105.1"/>
    <property type="molecule type" value="Genomic_DNA"/>
</dbReference>
<dbReference type="GO" id="GO:0071514">
    <property type="term" value="P:genomic imprinting"/>
    <property type="evidence" value="ECO:0007669"/>
    <property type="project" value="TreeGrafter"/>
</dbReference>
<name>A0AA47NWQ0_MERPO</name>
<protein>
    <submittedName>
        <fullName evidence="4">DBF4-type zinc finger-containing protein 2</fullName>
    </submittedName>
</protein>
<feature type="compositionally biased region" description="Basic and acidic residues" evidence="2">
    <location>
        <begin position="110"/>
        <end position="137"/>
    </location>
</feature>
<feature type="compositionally biased region" description="Basic residues" evidence="2">
    <location>
        <begin position="651"/>
        <end position="660"/>
    </location>
</feature>
<evidence type="ECO:0000256" key="2">
    <source>
        <dbReference type="SAM" id="MobiDB-lite"/>
    </source>
</evidence>